<evidence type="ECO:0000313" key="6">
    <source>
        <dbReference type="Proteomes" id="UP000053791"/>
    </source>
</evidence>
<dbReference type="RefSeq" id="WP_068347091.1">
    <property type="nucleotide sequence ID" value="NZ_LQBQ01000023.1"/>
</dbReference>
<comment type="similarity">
    <text evidence="1">Belongs to the trimethylamine methyltransferase family.</text>
</comment>
<keyword evidence="6" id="KW-1185">Reference proteome</keyword>
<name>A0A0X3TQN0_9RHOB</name>
<keyword evidence="3 5" id="KW-0808">Transferase</keyword>
<feature type="region of interest" description="Disordered" evidence="4">
    <location>
        <begin position="1"/>
        <end position="33"/>
    </location>
</feature>
<keyword evidence="2 5" id="KW-0489">Methyltransferase</keyword>
<feature type="compositionally biased region" description="Polar residues" evidence="4">
    <location>
        <begin position="19"/>
        <end position="30"/>
    </location>
</feature>
<evidence type="ECO:0000256" key="4">
    <source>
        <dbReference type="SAM" id="MobiDB-lite"/>
    </source>
</evidence>
<evidence type="ECO:0000256" key="3">
    <source>
        <dbReference type="ARBA" id="ARBA00022679"/>
    </source>
</evidence>
<reference evidence="5 6" key="1">
    <citation type="submission" date="2015-12" db="EMBL/GenBank/DDBJ databases">
        <authorList>
            <person name="Shamseldin A."/>
            <person name="Moawad H."/>
            <person name="Abd El-Rahim W.M."/>
            <person name="Sadowsky M.J."/>
        </authorList>
    </citation>
    <scope>NUCLEOTIDE SEQUENCE [LARGE SCALE GENOMIC DNA]</scope>
    <source>
        <strain evidence="5 6">ZGT118</strain>
    </source>
</reference>
<dbReference type="InterPro" id="IPR010426">
    <property type="entry name" value="MTTB_MeTrfase"/>
</dbReference>
<protein>
    <submittedName>
        <fullName evidence="5">Trimethylamine methyltransferase</fullName>
    </submittedName>
</protein>
<dbReference type="AlphaFoldDB" id="A0A0X3TQN0"/>
<evidence type="ECO:0000256" key="1">
    <source>
        <dbReference type="ARBA" id="ARBA00007137"/>
    </source>
</evidence>
<proteinExistence type="inferred from homology"/>
<dbReference type="Proteomes" id="UP000053791">
    <property type="component" value="Unassembled WGS sequence"/>
</dbReference>
<dbReference type="EMBL" id="LQBQ01000023">
    <property type="protein sequence ID" value="KUJ77999.1"/>
    <property type="molecule type" value="Genomic_DNA"/>
</dbReference>
<sequence>MEHATQTRQRRTRRGSAKSARSNQPGQNTHLRVPYITRKIPTFDLLDEESLQKIEATADRILAEIGIEVREDAEAVRLYREAGAKVTEVSAEAWNLKFEPGMIREILRTAPARFTQHARNPANNVEIGGDAMVFAPSYGSPFVMDMDKGRRYGTIQDFENLVKLAQSSPWLHHSGGTICEPTDVAVNKRHLDMVYAHMRYSDRPFLGSITAPERAADSIEMCRILFGADFVENNCVIMGNFSTSKRPDGQAMQQAMMSMMSAVQGGANYILHSAGFVDGLLSMSYEKFVMDTDMCGALHAYLNGIEVNEDTLGFEALAQNGPGEHLFGTDHTLRHYETAYWDSALNDDQPFETWEEQGCIDSAQRANRRWKDILNAYEAPPMDEATDEALQDFVARKKASMADAWY</sequence>
<dbReference type="OrthoDB" id="5713681at2"/>
<dbReference type="GO" id="GO:0008168">
    <property type="term" value="F:methyltransferase activity"/>
    <property type="evidence" value="ECO:0007669"/>
    <property type="project" value="UniProtKB-KW"/>
</dbReference>
<evidence type="ECO:0000256" key="2">
    <source>
        <dbReference type="ARBA" id="ARBA00022603"/>
    </source>
</evidence>
<dbReference type="STRING" id="1685379.AVO45_08495"/>
<gene>
    <name evidence="5" type="ORF">AVO45_08495</name>
</gene>
<evidence type="ECO:0000313" key="5">
    <source>
        <dbReference type="EMBL" id="KUJ77999.1"/>
    </source>
</evidence>
<organism evidence="5 6">
    <name type="scientific">Ruegeria marisrubri</name>
    <dbReference type="NCBI Taxonomy" id="1685379"/>
    <lineage>
        <taxon>Bacteria</taxon>
        <taxon>Pseudomonadati</taxon>
        <taxon>Pseudomonadota</taxon>
        <taxon>Alphaproteobacteria</taxon>
        <taxon>Rhodobacterales</taxon>
        <taxon>Roseobacteraceae</taxon>
        <taxon>Ruegeria</taxon>
    </lineage>
</organism>
<accession>A0A0X3TQN0</accession>
<dbReference type="GO" id="GO:0015948">
    <property type="term" value="P:methanogenesis"/>
    <property type="evidence" value="ECO:0007669"/>
    <property type="project" value="InterPro"/>
</dbReference>
<dbReference type="InterPro" id="IPR038601">
    <property type="entry name" value="MttB-like_sf"/>
</dbReference>
<dbReference type="Gene3D" id="3.20.20.480">
    <property type="entry name" value="Trimethylamine methyltransferase-like"/>
    <property type="match status" value="2"/>
</dbReference>
<comment type="caution">
    <text evidence="5">The sequence shown here is derived from an EMBL/GenBank/DDBJ whole genome shotgun (WGS) entry which is preliminary data.</text>
</comment>
<dbReference type="Pfam" id="PF06253">
    <property type="entry name" value="MTTB"/>
    <property type="match status" value="1"/>
</dbReference>
<dbReference type="GO" id="GO:0032259">
    <property type="term" value="P:methylation"/>
    <property type="evidence" value="ECO:0007669"/>
    <property type="project" value="UniProtKB-KW"/>
</dbReference>